<feature type="compositionally biased region" description="Low complexity" evidence="1">
    <location>
        <begin position="76"/>
        <end position="91"/>
    </location>
</feature>
<feature type="region of interest" description="Disordered" evidence="1">
    <location>
        <begin position="339"/>
        <end position="365"/>
    </location>
</feature>
<proteinExistence type="predicted"/>
<dbReference type="AlphaFoldDB" id="W2RXY6"/>
<protein>
    <submittedName>
        <fullName evidence="2">Uncharacterized protein</fullName>
    </submittedName>
</protein>
<reference evidence="2 3" key="1">
    <citation type="submission" date="2013-03" db="EMBL/GenBank/DDBJ databases">
        <title>The Genome Sequence of Phialophora europaea CBS 101466.</title>
        <authorList>
            <consortium name="The Broad Institute Genomics Platform"/>
            <person name="Cuomo C."/>
            <person name="de Hoog S."/>
            <person name="Gorbushina A."/>
            <person name="Walker B."/>
            <person name="Young S.K."/>
            <person name="Zeng Q."/>
            <person name="Gargeya S."/>
            <person name="Fitzgerald M."/>
            <person name="Haas B."/>
            <person name="Abouelleil A."/>
            <person name="Allen A.W."/>
            <person name="Alvarado L."/>
            <person name="Arachchi H.M."/>
            <person name="Berlin A.M."/>
            <person name="Chapman S.B."/>
            <person name="Gainer-Dewar J."/>
            <person name="Goldberg J."/>
            <person name="Griggs A."/>
            <person name="Gujja S."/>
            <person name="Hansen M."/>
            <person name="Howarth C."/>
            <person name="Imamovic A."/>
            <person name="Ireland A."/>
            <person name="Larimer J."/>
            <person name="McCowan C."/>
            <person name="Murphy C."/>
            <person name="Pearson M."/>
            <person name="Poon T.W."/>
            <person name="Priest M."/>
            <person name="Roberts A."/>
            <person name="Saif S."/>
            <person name="Shea T."/>
            <person name="Sisk P."/>
            <person name="Sykes S."/>
            <person name="Wortman J."/>
            <person name="Nusbaum C."/>
            <person name="Birren B."/>
        </authorList>
    </citation>
    <scope>NUCLEOTIDE SEQUENCE [LARGE SCALE GENOMIC DNA]</scope>
    <source>
        <strain evidence="2 3">CBS 101466</strain>
    </source>
</reference>
<gene>
    <name evidence="2" type="ORF">HMPREF1541_03296</name>
</gene>
<sequence length="398" mass="43835">MADQEAAVPSLDGPSEPLPKVKAKKADASKVAPARLRNGNCQSCGPTSTSKFVRGLCSKCYHQQYNENKKRQKPRAPSAASDSAAIDEAIPNDQPLLSQPALSESAMTNERRQPSLELGSGEHILAALPDPQTPSSTRTFTSSLEFPTNTPHGSDISPSSPATSIDFKPQLLTAATSTLATAGNAKSIEEELHPSLEDTSPVAHKRRFLNIEELYSGSGTFDEDESNHAHKHQKLDTDSSIDREAEDEAIKSSAATVASVSKAQEEELTSLDRLQQEQRDAMLQGHRVRLQVLKRNHDNFNKNFALLQQSRSYFENEMAGWKHKHVHLEAVLKQTQEERDEWKAAKEQADQEKADIEDAKRQSEGETDLVIAQLQEKITSLKKSKAALIQQLVAEQSD</sequence>
<accession>W2RXY6</accession>
<feature type="compositionally biased region" description="Basic and acidic residues" evidence="1">
    <location>
        <begin position="339"/>
        <end position="364"/>
    </location>
</feature>
<evidence type="ECO:0000313" key="3">
    <source>
        <dbReference type="Proteomes" id="UP000030752"/>
    </source>
</evidence>
<dbReference type="HOGENOM" id="CLU_692653_0_0_1"/>
<organism evidence="2 3">
    <name type="scientific">Cyphellophora europaea (strain CBS 101466)</name>
    <name type="common">Phialophora europaea</name>
    <dbReference type="NCBI Taxonomy" id="1220924"/>
    <lineage>
        <taxon>Eukaryota</taxon>
        <taxon>Fungi</taxon>
        <taxon>Dikarya</taxon>
        <taxon>Ascomycota</taxon>
        <taxon>Pezizomycotina</taxon>
        <taxon>Eurotiomycetes</taxon>
        <taxon>Chaetothyriomycetidae</taxon>
        <taxon>Chaetothyriales</taxon>
        <taxon>Cyphellophoraceae</taxon>
        <taxon>Cyphellophora</taxon>
    </lineage>
</organism>
<feature type="compositionally biased region" description="Basic and acidic residues" evidence="1">
    <location>
        <begin position="234"/>
        <end position="243"/>
    </location>
</feature>
<feature type="region of interest" description="Disordered" evidence="1">
    <location>
        <begin position="65"/>
        <end position="168"/>
    </location>
</feature>
<dbReference type="Proteomes" id="UP000030752">
    <property type="component" value="Unassembled WGS sequence"/>
</dbReference>
<feature type="compositionally biased region" description="Polar residues" evidence="1">
    <location>
        <begin position="95"/>
        <end position="108"/>
    </location>
</feature>
<evidence type="ECO:0000256" key="1">
    <source>
        <dbReference type="SAM" id="MobiDB-lite"/>
    </source>
</evidence>
<keyword evidence="3" id="KW-1185">Reference proteome</keyword>
<dbReference type="RefSeq" id="XP_008715870.1">
    <property type="nucleotide sequence ID" value="XM_008717648.1"/>
</dbReference>
<evidence type="ECO:0000313" key="2">
    <source>
        <dbReference type="EMBL" id="ETN41361.1"/>
    </source>
</evidence>
<dbReference type="InParanoid" id="W2RXY6"/>
<dbReference type="VEuPathDB" id="FungiDB:HMPREF1541_03296"/>
<feature type="region of interest" description="Disordered" evidence="1">
    <location>
        <begin position="219"/>
        <end position="261"/>
    </location>
</feature>
<feature type="compositionally biased region" description="Low complexity" evidence="1">
    <location>
        <begin position="251"/>
        <end position="261"/>
    </location>
</feature>
<feature type="region of interest" description="Disordered" evidence="1">
    <location>
        <begin position="1"/>
        <end position="31"/>
    </location>
</feature>
<feature type="compositionally biased region" description="Polar residues" evidence="1">
    <location>
        <begin position="133"/>
        <end position="163"/>
    </location>
</feature>
<dbReference type="GeneID" id="19970635"/>
<name>W2RXY6_CYPE1</name>
<dbReference type="EMBL" id="KB822719">
    <property type="protein sequence ID" value="ETN41361.1"/>
    <property type="molecule type" value="Genomic_DNA"/>
</dbReference>